<feature type="chain" id="PRO_5046976769" description="Lipoprotein" evidence="1">
    <location>
        <begin position="22"/>
        <end position="246"/>
    </location>
</feature>
<dbReference type="EMBL" id="JADPMV010000001">
    <property type="protein sequence ID" value="MBS7661290.1"/>
    <property type="molecule type" value="Genomic_DNA"/>
</dbReference>
<evidence type="ECO:0000256" key="1">
    <source>
        <dbReference type="SAM" id="SignalP"/>
    </source>
</evidence>
<name>A0ABS5PXQ9_9PSED</name>
<dbReference type="Proteomes" id="UP001196601">
    <property type="component" value="Unassembled WGS sequence"/>
</dbReference>
<comment type="caution">
    <text evidence="2">The sequence shown here is derived from an EMBL/GenBank/DDBJ whole genome shotgun (WGS) entry which is preliminary data.</text>
</comment>
<evidence type="ECO:0000313" key="2">
    <source>
        <dbReference type="EMBL" id="MBS7661290.1"/>
    </source>
</evidence>
<organism evidence="2 3">
    <name type="scientific">Pseudomonas lalucatii</name>
    <dbReference type="NCBI Taxonomy" id="1424203"/>
    <lineage>
        <taxon>Bacteria</taxon>
        <taxon>Pseudomonadati</taxon>
        <taxon>Pseudomonadota</taxon>
        <taxon>Gammaproteobacteria</taxon>
        <taxon>Pseudomonadales</taxon>
        <taxon>Pseudomonadaceae</taxon>
        <taxon>Pseudomonas</taxon>
    </lineage>
</organism>
<protein>
    <recommendedName>
        <fullName evidence="4">Lipoprotein</fullName>
    </recommendedName>
</protein>
<keyword evidence="1" id="KW-0732">Signal</keyword>
<evidence type="ECO:0000313" key="3">
    <source>
        <dbReference type="Proteomes" id="UP001196601"/>
    </source>
</evidence>
<sequence length="246" mass="27533">MNRLAFACLASISLAPLYSQALPLNDEFAVLIDLAATSDYRNRGISQTLGDPALQAGATLAHASGPYLGVWTSNVDYGFDFKTRQELDYYAGYYWQATDAISLDLGYIKYSYPQEGQFNQGELYALLDAHGVLLGLYYSNDAPNFFGKDQDTLYSYLGYRTRLPAEVDLELRYGRNDIKDPAFWSHSGASREAYREWQIKLSRELAGVTWGLSYVDTDLSRSECTSWYGYDDLCGATLVASVSKSF</sequence>
<reference evidence="2 3" key="1">
    <citation type="journal article" date="2021" name="Syst. Appl. Microbiol.">
        <title>Pseudomonas lalucatii sp. nov. isolated from Vallgornera, a karstic cave in Mallorca, Western Mediterranean.</title>
        <authorList>
            <person name="Busquets A."/>
            <person name="Mulet M."/>
            <person name="Gomila M."/>
            <person name="Garcia-Valdes E."/>
        </authorList>
    </citation>
    <scope>NUCLEOTIDE SEQUENCE [LARGE SCALE GENOMIC DNA]</scope>
    <source>
        <strain evidence="2 3">R1b54</strain>
    </source>
</reference>
<accession>A0ABS5PXQ9</accession>
<dbReference type="InterPro" id="IPR010239">
    <property type="entry name" value="CHP02001"/>
</dbReference>
<proteinExistence type="predicted"/>
<dbReference type="Pfam" id="PF09694">
    <property type="entry name" value="Gcw_chp"/>
    <property type="match status" value="1"/>
</dbReference>
<dbReference type="NCBIfam" id="TIGR02001">
    <property type="entry name" value="gcw_chp"/>
    <property type="match status" value="1"/>
</dbReference>
<feature type="signal peptide" evidence="1">
    <location>
        <begin position="1"/>
        <end position="21"/>
    </location>
</feature>
<gene>
    <name evidence="2" type="ORF">I0D00_04925</name>
</gene>
<keyword evidence="3" id="KW-1185">Reference proteome</keyword>
<evidence type="ECO:0008006" key="4">
    <source>
        <dbReference type="Google" id="ProtNLM"/>
    </source>
</evidence>
<dbReference type="RefSeq" id="WP_213638622.1">
    <property type="nucleotide sequence ID" value="NZ_JADPMV010000001.1"/>
</dbReference>